<feature type="domain" description="LIM zinc-binding" evidence="10">
    <location>
        <begin position="164"/>
        <end position="223"/>
    </location>
</feature>
<name>A0A813RWN4_9BILA</name>
<dbReference type="Proteomes" id="UP000681722">
    <property type="component" value="Unassembled WGS sequence"/>
</dbReference>
<keyword evidence="15" id="KW-1185">Reference proteome</keyword>
<dbReference type="FunFam" id="2.10.110.10:FF:000017">
    <property type="entry name" value="Lim and senescent cell antigen-like-containing"/>
    <property type="match status" value="1"/>
</dbReference>
<accession>A0A813RWN4</accession>
<sequence length="297" mass="34341">MLSDKVCKNCNESFAENEQIVNAAGETWHSTCFVCAQCFQPFGNGIYFEYDNRKYCERDFQMLFAPCCAKCNRFIIGRVIRALQQSWHPDCFRCELCHKALIEMGFLKNAGSLSLDENCLKYKGESYHAYHFRCQVCSSELNENAREVRGELYCLRCYDQLEVAVCAACRTQIEDRVINALGKQWHVEHFACGRCEKPFLGSKHYEKNGIAYCETDYHHLFGNTCFVCNTIISGDVFTACNKTYCVDHFACMICETKMDEKSKFYDVDAKPVCKKCFNKLPSDVRKQIERKKKGNKN</sequence>
<protein>
    <recommendedName>
        <fullName evidence="10">LIM zinc-binding domain-containing protein</fullName>
    </recommendedName>
</protein>
<evidence type="ECO:0000256" key="6">
    <source>
        <dbReference type="ARBA" id="ARBA00022833"/>
    </source>
</evidence>
<keyword evidence="4 9" id="KW-0479">Metal-binding</keyword>
<evidence type="ECO:0000256" key="1">
    <source>
        <dbReference type="ARBA" id="ARBA00004282"/>
    </source>
</evidence>
<feature type="domain" description="LIM zinc-binding" evidence="10">
    <location>
        <begin position="68"/>
        <end position="125"/>
    </location>
</feature>
<dbReference type="OrthoDB" id="20689at2759"/>
<dbReference type="Proteomes" id="UP000663829">
    <property type="component" value="Unassembled WGS sequence"/>
</dbReference>
<dbReference type="GO" id="GO:2001046">
    <property type="term" value="P:positive regulation of integrin-mediated signaling pathway"/>
    <property type="evidence" value="ECO:0007669"/>
    <property type="project" value="TreeGrafter"/>
</dbReference>
<evidence type="ECO:0000313" key="14">
    <source>
        <dbReference type="EMBL" id="CAF3572143.1"/>
    </source>
</evidence>
<evidence type="ECO:0000313" key="11">
    <source>
        <dbReference type="EMBL" id="CAF0739231.1"/>
    </source>
</evidence>
<keyword evidence="6 9" id="KW-0862">Zinc</keyword>
<dbReference type="GO" id="GO:0045216">
    <property type="term" value="P:cell-cell junction organization"/>
    <property type="evidence" value="ECO:0007669"/>
    <property type="project" value="TreeGrafter"/>
</dbReference>
<dbReference type="AlphaFoldDB" id="A0A813RWN4"/>
<comment type="caution">
    <text evidence="12">The sequence shown here is derived from an EMBL/GenBank/DDBJ whole genome shotgun (WGS) entry which is preliminary data.</text>
</comment>
<evidence type="ECO:0000313" key="15">
    <source>
        <dbReference type="Proteomes" id="UP000663829"/>
    </source>
</evidence>
<dbReference type="EMBL" id="CAJOBA010000241">
    <property type="protein sequence ID" value="CAF3516401.1"/>
    <property type="molecule type" value="Genomic_DNA"/>
</dbReference>
<dbReference type="Gene3D" id="2.10.110.10">
    <property type="entry name" value="Cysteine Rich Protein"/>
    <property type="match status" value="5"/>
</dbReference>
<dbReference type="GO" id="GO:0005737">
    <property type="term" value="C:cytoplasm"/>
    <property type="evidence" value="ECO:0007669"/>
    <property type="project" value="UniProtKB-SubCell"/>
</dbReference>
<evidence type="ECO:0000256" key="4">
    <source>
        <dbReference type="ARBA" id="ARBA00022723"/>
    </source>
</evidence>
<organism evidence="12 15">
    <name type="scientific">Didymodactylos carnosus</name>
    <dbReference type="NCBI Taxonomy" id="1234261"/>
    <lineage>
        <taxon>Eukaryota</taxon>
        <taxon>Metazoa</taxon>
        <taxon>Spiralia</taxon>
        <taxon>Gnathifera</taxon>
        <taxon>Rotifera</taxon>
        <taxon>Eurotatoria</taxon>
        <taxon>Bdelloidea</taxon>
        <taxon>Philodinida</taxon>
        <taxon>Philodinidae</taxon>
        <taxon>Didymodactylos</taxon>
    </lineage>
</organism>
<evidence type="ECO:0000256" key="3">
    <source>
        <dbReference type="ARBA" id="ARBA00022490"/>
    </source>
</evidence>
<dbReference type="EMBL" id="CAJOBC010000328">
    <property type="protein sequence ID" value="CAF3572143.1"/>
    <property type="molecule type" value="Genomic_DNA"/>
</dbReference>
<feature type="domain" description="LIM zinc-binding" evidence="10">
    <location>
        <begin position="5"/>
        <end position="66"/>
    </location>
</feature>
<evidence type="ECO:0000256" key="9">
    <source>
        <dbReference type="PROSITE-ProRule" id="PRU00125"/>
    </source>
</evidence>
<dbReference type="PANTHER" id="PTHR24210">
    <property type="entry name" value="LIM DOMAIN-CONTAINING PROTEIN"/>
    <property type="match status" value="1"/>
</dbReference>
<dbReference type="CDD" id="cd09334">
    <property type="entry name" value="LIM4_PINCH"/>
    <property type="match status" value="1"/>
</dbReference>
<dbReference type="InterPro" id="IPR047944">
    <property type="entry name" value="LIMS1/2-like_LIM1"/>
</dbReference>
<dbReference type="GO" id="GO:0005911">
    <property type="term" value="C:cell-cell junction"/>
    <property type="evidence" value="ECO:0007669"/>
    <property type="project" value="TreeGrafter"/>
</dbReference>
<dbReference type="EMBL" id="CAJNOQ010000328">
    <property type="protein sequence ID" value="CAF0788106.1"/>
    <property type="molecule type" value="Genomic_DNA"/>
</dbReference>
<evidence type="ECO:0000313" key="13">
    <source>
        <dbReference type="EMBL" id="CAF3516401.1"/>
    </source>
</evidence>
<evidence type="ECO:0000259" key="10">
    <source>
        <dbReference type="PROSITE" id="PS50023"/>
    </source>
</evidence>
<keyword evidence="7" id="KW-0965">Cell junction</keyword>
<evidence type="ECO:0000256" key="7">
    <source>
        <dbReference type="ARBA" id="ARBA00022949"/>
    </source>
</evidence>
<dbReference type="CDD" id="cd09331">
    <property type="entry name" value="LIM1_PINCH"/>
    <property type="match status" value="1"/>
</dbReference>
<dbReference type="FunFam" id="2.10.110.10:FF:000008">
    <property type="entry name" value="Paxillin isoform 1"/>
    <property type="match status" value="1"/>
</dbReference>
<dbReference type="SUPFAM" id="SSF57716">
    <property type="entry name" value="Glucocorticoid receptor-like (DNA-binding domain)"/>
    <property type="match status" value="4"/>
</dbReference>
<evidence type="ECO:0000313" key="12">
    <source>
        <dbReference type="EMBL" id="CAF0788106.1"/>
    </source>
</evidence>
<dbReference type="Pfam" id="PF00412">
    <property type="entry name" value="LIM"/>
    <property type="match status" value="5"/>
</dbReference>
<reference evidence="12" key="1">
    <citation type="submission" date="2021-02" db="EMBL/GenBank/DDBJ databases">
        <authorList>
            <person name="Nowell W R."/>
        </authorList>
    </citation>
    <scope>NUCLEOTIDE SEQUENCE</scope>
</reference>
<dbReference type="GO" id="GO:0005925">
    <property type="term" value="C:focal adhesion"/>
    <property type="evidence" value="ECO:0007669"/>
    <property type="project" value="TreeGrafter"/>
</dbReference>
<dbReference type="Proteomes" id="UP000682733">
    <property type="component" value="Unassembled WGS sequence"/>
</dbReference>
<dbReference type="PROSITE" id="PS50023">
    <property type="entry name" value="LIM_DOMAIN_2"/>
    <property type="match status" value="3"/>
</dbReference>
<evidence type="ECO:0000256" key="8">
    <source>
        <dbReference type="ARBA" id="ARBA00023038"/>
    </source>
</evidence>
<dbReference type="PROSITE" id="PS00478">
    <property type="entry name" value="LIM_DOMAIN_1"/>
    <property type="match status" value="3"/>
</dbReference>
<gene>
    <name evidence="12" type="ORF">GPM918_LOCUS2849</name>
    <name evidence="11" type="ORF">OVA965_LOCUS1334</name>
    <name evidence="14" type="ORF">SRO942_LOCUS2849</name>
    <name evidence="13" type="ORF">TMI583_LOCUS1335</name>
</gene>
<dbReference type="PANTHER" id="PTHR24210:SF0">
    <property type="entry name" value="LIM DOMAIN-CONTAINING PROTEIN"/>
    <property type="match status" value="1"/>
</dbReference>
<comment type="subcellular location">
    <subcellularLocation>
        <location evidence="1">Cell junction</location>
    </subcellularLocation>
    <subcellularLocation>
        <location evidence="2">Cytoplasm</location>
    </subcellularLocation>
</comment>
<dbReference type="InterPro" id="IPR017351">
    <property type="entry name" value="PINCH-1-4-like"/>
</dbReference>
<keyword evidence="8 9" id="KW-0440">LIM domain</keyword>
<keyword evidence="5" id="KW-0677">Repeat</keyword>
<dbReference type="GO" id="GO:0046872">
    <property type="term" value="F:metal ion binding"/>
    <property type="evidence" value="ECO:0007669"/>
    <property type="project" value="UniProtKB-KW"/>
</dbReference>
<evidence type="ECO:0000256" key="2">
    <source>
        <dbReference type="ARBA" id="ARBA00004496"/>
    </source>
</evidence>
<dbReference type="GO" id="GO:1900026">
    <property type="term" value="P:positive regulation of substrate adhesion-dependent cell spreading"/>
    <property type="evidence" value="ECO:0007669"/>
    <property type="project" value="TreeGrafter"/>
</dbReference>
<dbReference type="InterPro" id="IPR001781">
    <property type="entry name" value="Znf_LIM"/>
</dbReference>
<evidence type="ECO:0000256" key="5">
    <source>
        <dbReference type="ARBA" id="ARBA00022737"/>
    </source>
</evidence>
<dbReference type="SMART" id="SM00132">
    <property type="entry name" value="LIM"/>
    <property type="match status" value="5"/>
</dbReference>
<dbReference type="Proteomes" id="UP000677228">
    <property type="component" value="Unassembled WGS sequence"/>
</dbReference>
<proteinExistence type="predicted"/>
<dbReference type="GO" id="GO:0098609">
    <property type="term" value="P:cell-cell adhesion"/>
    <property type="evidence" value="ECO:0007669"/>
    <property type="project" value="TreeGrafter"/>
</dbReference>
<dbReference type="EMBL" id="CAJNOK010000241">
    <property type="protein sequence ID" value="CAF0739231.1"/>
    <property type="molecule type" value="Genomic_DNA"/>
</dbReference>
<keyword evidence="3" id="KW-0963">Cytoplasm</keyword>